<dbReference type="EMBL" id="AP022582">
    <property type="protein sequence ID" value="BBY03251.1"/>
    <property type="molecule type" value="Genomic_DNA"/>
</dbReference>
<accession>A0A7I7P2Y5</accession>
<gene>
    <name evidence="2" type="ORF">MSEO_37500</name>
</gene>
<dbReference type="Gene3D" id="3.30.750.24">
    <property type="entry name" value="STAS domain"/>
    <property type="match status" value="1"/>
</dbReference>
<sequence length="150" mass="16011">MTHTLSRSSPLPGDAIYFTPSSKPDEGPLARFDTHWMKSSVAIVSARGEIDITNADTLTEYSLANLMRCRGIILDLTRLKFFGAAGFSALHMISVSCARAGTEWALVPGSAVSRVLQICDPDGMLPAADTVSAALAGLKDRRPSRTSRGT</sequence>
<reference evidence="2 3" key="1">
    <citation type="journal article" date="2019" name="Emerg. Microbes Infect.">
        <title>Comprehensive subspecies identification of 175 nontuberculous mycobacteria species based on 7547 genomic profiles.</title>
        <authorList>
            <person name="Matsumoto Y."/>
            <person name="Kinjo T."/>
            <person name="Motooka D."/>
            <person name="Nabeya D."/>
            <person name="Jung N."/>
            <person name="Uechi K."/>
            <person name="Horii T."/>
            <person name="Iida T."/>
            <person name="Fujita J."/>
            <person name="Nakamura S."/>
        </authorList>
    </citation>
    <scope>NUCLEOTIDE SEQUENCE [LARGE SCALE GENOMIC DNA]</scope>
    <source>
        <strain evidence="2 3">JCM 16018</strain>
    </source>
</reference>
<dbReference type="Proteomes" id="UP000466632">
    <property type="component" value="Chromosome"/>
</dbReference>
<proteinExistence type="predicted"/>
<dbReference type="PROSITE" id="PS50801">
    <property type="entry name" value="STAS"/>
    <property type="match status" value="1"/>
</dbReference>
<dbReference type="SUPFAM" id="SSF52091">
    <property type="entry name" value="SpoIIaa-like"/>
    <property type="match status" value="1"/>
</dbReference>
<dbReference type="CDD" id="cd07043">
    <property type="entry name" value="STAS_anti-anti-sigma_factors"/>
    <property type="match status" value="1"/>
</dbReference>
<dbReference type="InterPro" id="IPR036513">
    <property type="entry name" value="STAS_dom_sf"/>
</dbReference>
<evidence type="ECO:0000259" key="1">
    <source>
        <dbReference type="PROSITE" id="PS50801"/>
    </source>
</evidence>
<keyword evidence="3" id="KW-1185">Reference proteome</keyword>
<protein>
    <submittedName>
        <fullName evidence="2">Sulfate transporter</fullName>
    </submittedName>
</protein>
<evidence type="ECO:0000313" key="3">
    <source>
        <dbReference type="Proteomes" id="UP000466632"/>
    </source>
</evidence>
<feature type="domain" description="STAS" evidence="1">
    <location>
        <begin position="40"/>
        <end position="107"/>
    </location>
</feature>
<dbReference type="Pfam" id="PF01740">
    <property type="entry name" value="STAS"/>
    <property type="match status" value="1"/>
</dbReference>
<dbReference type="InterPro" id="IPR002645">
    <property type="entry name" value="STAS_dom"/>
</dbReference>
<name>A0A7I7P2Y5_9MYCO</name>
<evidence type="ECO:0000313" key="2">
    <source>
        <dbReference type="EMBL" id="BBY03251.1"/>
    </source>
</evidence>
<organism evidence="2 3">
    <name type="scientific">Mycobacterium seoulense</name>
    <dbReference type="NCBI Taxonomy" id="386911"/>
    <lineage>
        <taxon>Bacteria</taxon>
        <taxon>Bacillati</taxon>
        <taxon>Actinomycetota</taxon>
        <taxon>Actinomycetes</taxon>
        <taxon>Mycobacteriales</taxon>
        <taxon>Mycobacteriaceae</taxon>
        <taxon>Mycobacterium</taxon>
    </lineage>
</organism>
<dbReference type="KEGG" id="mseo:MSEO_37500"/>
<dbReference type="AlphaFoldDB" id="A0A7I7P2Y5"/>